<dbReference type="RefSeq" id="WP_144013312.1">
    <property type="nucleotide sequence ID" value="NZ_VKDK01000006.1"/>
</dbReference>
<evidence type="ECO:0000313" key="2">
    <source>
        <dbReference type="Proteomes" id="UP000320443"/>
    </source>
</evidence>
<dbReference type="Proteomes" id="UP000320443">
    <property type="component" value="Unassembled WGS sequence"/>
</dbReference>
<dbReference type="AlphaFoldDB" id="A0A553FYS3"/>
<protein>
    <submittedName>
        <fullName evidence="1">Uncharacterized protein</fullName>
    </submittedName>
</protein>
<sequence>MTAYVPSCTSPTECDRQLLEHLESLRADLSAGFSYETNEDGEYRDQDGNPTSPWEYVIDALDIEVTRSLNGDYRGARLLLSFGGPNVWLDTAERELQGAWGGKRVNMHVPYGECEEIDEAIEEYAGCM</sequence>
<comment type="caution">
    <text evidence="1">The sequence shown here is derived from an EMBL/GenBank/DDBJ whole genome shotgun (WGS) entry which is preliminary data.</text>
</comment>
<organism evidence="1 2">
    <name type="scientific">Corynebacterium hiratae</name>
    <dbReference type="NCBI Taxonomy" id="3139423"/>
    <lineage>
        <taxon>Bacteria</taxon>
        <taxon>Bacillati</taxon>
        <taxon>Actinomycetota</taxon>
        <taxon>Actinomycetes</taxon>
        <taxon>Mycobacteriales</taxon>
        <taxon>Corynebacteriaceae</taxon>
        <taxon>Corynebacterium</taxon>
    </lineage>
</organism>
<name>A0A553FYS3_9CORY</name>
<evidence type="ECO:0000313" key="1">
    <source>
        <dbReference type="EMBL" id="TRX62396.1"/>
    </source>
</evidence>
<accession>A0A553FYS3</accession>
<reference evidence="1 2" key="1">
    <citation type="submission" date="2019-07" db="EMBL/GenBank/DDBJ databases">
        <title>Draft genome of C. aurimucosum strain 2274.</title>
        <authorList>
            <person name="Pacheco L.G.C."/>
            <person name="Aguiar E.R.G.R."/>
            <person name="Santos C.S."/>
            <person name="Rocha D.J.P.G."/>
            <person name="Sant'Anna L.O."/>
            <person name="Mattos-Guaraldi A.L."/>
            <person name="Santos L.S."/>
        </authorList>
    </citation>
    <scope>NUCLEOTIDE SEQUENCE [LARGE SCALE GENOMIC DNA]</scope>
    <source>
        <strain evidence="1 2">2274</strain>
    </source>
</reference>
<proteinExistence type="predicted"/>
<gene>
    <name evidence="1" type="ORF">FNY97_05345</name>
</gene>
<dbReference type="EMBL" id="VKDK01000006">
    <property type="protein sequence ID" value="TRX62396.1"/>
    <property type="molecule type" value="Genomic_DNA"/>
</dbReference>
<keyword evidence="2" id="KW-1185">Reference proteome</keyword>